<evidence type="ECO:0000313" key="7">
    <source>
        <dbReference type="EMBL" id="TXK01249.1"/>
    </source>
</evidence>
<reference evidence="6 8" key="1">
    <citation type="submission" date="2018-08" db="EMBL/GenBank/DDBJ databases">
        <title>Proposal of Muricauda 72 sp.nov. and Muricauda NH166 sp.nov., isolated from seawater.</title>
        <authorList>
            <person name="Cheng H."/>
            <person name="Wu Y.-H."/>
            <person name="Guo L.-L."/>
            <person name="Xu X.-W."/>
        </authorList>
    </citation>
    <scope>NUCLEOTIDE SEQUENCE [LARGE SCALE GENOMIC DNA]</scope>
    <source>
        <strain evidence="6 8">72</strain>
    </source>
</reference>
<evidence type="ECO:0000256" key="4">
    <source>
        <dbReference type="ARBA" id="ARBA00023136"/>
    </source>
</evidence>
<organism evidence="6 8">
    <name type="scientific">Flagellimonas pelagia</name>
    <dbReference type="NCBI Taxonomy" id="2306998"/>
    <lineage>
        <taxon>Bacteria</taxon>
        <taxon>Pseudomonadati</taxon>
        <taxon>Bacteroidota</taxon>
        <taxon>Flavobacteriia</taxon>
        <taxon>Flavobacteriales</taxon>
        <taxon>Flavobacteriaceae</taxon>
        <taxon>Flagellimonas</taxon>
    </lineage>
</organism>
<keyword evidence="9" id="KW-1185">Reference proteome</keyword>
<dbReference type="AlphaFoldDB" id="A0A3A1NN84"/>
<evidence type="ECO:0000256" key="2">
    <source>
        <dbReference type="ARBA" id="ARBA00022692"/>
    </source>
</evidence>
<keyword evidence="4 5" id="KW-0472">Membrane</keyword>
<dbReference type="RefSeq" id="WP_119645659.1">
    <property type="nucleotide sequence ID" value="NZ_QXFI01000006.1"/>
</dbReference>
<evidence type="ECO:0000256" key="1">
    <source>
        <dbReference type="ARBA" id="ARBA00004141"/>
    </source>
</evidence>
<feature type="transmembrane region" description="Helical" evidence="5">
    <location>
        <begin position="88"/>
        <end position="107"/>
    </location>
</feature>
<dbReference type="InterPro" id="IPR032808">
    <property type="entry name" value="DoxX"/>
</dbReference>
<dbReference type="EMBL" id="VNWK01000006">
    <property type="protein sequence ID" value="TXK01249.1"/>
    <property type="molecule type" value="Genomic_DNA"/>
</dbReference>
<name>A0A3A1NN84_9FLAO</name>
<keyword evidence="3 5" id="KW-1133">Transmembrane helix</keyword>
<gene>
    <name evidence="6" type="ORF">D2V05_00530</name>
    <name evidence="7" type="ORF">FQ017_00520</name>
</gene>
<feature type="transmembrane region" description="Helical" evidence="5">
    <location>
        <begin position="127"/>
        <end position="146"/>
    </location>
</feature>
<evidence type="ECO:0000256" key="5">
    <source>
        <dbReference type="SAM" id="Phobius"/>
    </source>
</evidence>
<keyword evidence="2 5" id="KW-0812">Transmembrane</keyword>
<comment type="subcellular location">
    <subcellularLocation>
        <location evidence="1">Membrane</location>
        <topology evidence="1">Multi-pass membrane protein</topology>
    </subcellularLocation>
</comment>
<evidence type="ECO:0000313" key="8">
    <source>
        <dbReference type="Proteomes" id="UP000266691"/>
    </source>
</evidence>
<dbReference type="Proteomes" id="UP000266691">
    <property type="component" value="Unassembled WGS sequence"/>
</dbReference>
<protein>
    <submittedName>
        <fullName evidence="6">DoxX family protein</fullName>
    </submittedName>
</protein>
<dbReference type="Pfam" id="PF07681">
    <property type="entry name" value="DoxX"/>
    <property type="match status" value="1"/>
</dbReference>
<evidence type="ECO:0000313" key="9">
    <source>
        <dbReference type="Proteomes" id="UP000321621"/>
    </source>
</evidence>
<feature type="transmembrane region" description="Helical" evidence="5">
    <location>
        <begin position="12"/>
        <end position="32"/>
    </location>
</feature>
<reference evidence="7 9" key="2">
    <citation type="submission" date="2019-07" db="EMBL/GenBank/DDBJ databases">
        <title>Draft genome of two Muricauda strains isolated from deep sea.</title>
        <authorList>
            <person name="Sun C."/>
        </authorList>
    </citation>
    <scope>NUCLEOTIDE SEQUENCE [LARGE SCALE GENOMIC DNA]</scope>
    <source>
        <strain evidence="7 9">72</strain>
    </source>
</reference>
<dbReference type="GO" id="GO:0016020">
    <property type="term" value="C:membrane"/>
    <property type="evidence" value="ECO:0007669"/>
    <property type="project" value="UniProtKB-SubCell"/>
</dbReference>
<sequence length="160" mass="18152">MDLNQNKLKVSVTLLRILIGWHFLFEGVVKLYNPEWTSFGYLATAQGPFKWFFTALVGDATIGWVDTLNIVALMVVGITFILGIFERVGAFVGMGLLALYFFAHPPFPGLTQLNVEGSYWFVNKNLIELVACLVIYQLPTGQYFGLEHLRKNKLTKMQEQ</sequence>
<evidence type="ECO:0000313" key="6">
    <source>
        <dbReference type="EMBL" id="RIV47416.1"/>
    </source>
</evidence>
<evidence type="ECO:0000256" key="3">
    <source>
        <dbReference type="ARBA" id="ARBA00022989"/>
    </source>
</evidence>
<dbReference type="Proteomes" id="UP000321621">
    <property type="component" value="Unassembled WGS sequence"/>
</dbReference>
<dbReference type="EMBL" id="QXFI01000006">
    <property type="protein sequence ID" value="RIV47416.1"/>
    <property type="molecule type" value="Genomic_DNA"/>
</dbReference>
<dbReference type="OrthoDB" id="1429638at2"/>
<comment type="caution">
    <text evidence="6">The sequence shown here is derived from an EMBL/GenBank/DDBJ whole genome shotgun (WGS) entry which is preliminary data.</text>
</comment>
<feature type="transmembrane region" description="Helical" evidence="5">
    <location>
        <begin position="52"/>
        <end position="81"/>
    </location>
</feature>
<accession>A0A3A1NN84</accession>
<proteinExistence type="predicted"/>